<name>A0ABW2MSL5_9FLAO</name>
<evidence type="ECO:0000313" key="2">
    <source>
        <dbReference type="EMBL" id="MFC7357914.1"/>
    </source>
</evidence>
<keyword evidence="1" id="KW-0472">Membrane</keyword>
<accession>A0ABW2MSL5</accession>
<evidence type="ECO:0000313" key="3">
    <source>
        <dbReference type="Proteomes" id="UP001596415"/>
    </source>
</evidence>
<reference evidence="3" key="1">
    <citation type="journal article" date="2019" name="Int. J. Syst. Evol. Microbiol.">
        <title>The Global Catalogue of Microorganisms (GCM) 10K type strain sequencing project: providing services to taxonomists for standard genome sequencing and annotation.</title>
        <authorList>
            <consortium name="The Broad Institute Genomics Platform"/>
            <consortium name="The Broad Institute Genome Sequencing Center for Infectious Disease"/>
            <person name="Wu L."/>
            <person name="Ma J."/>
        </authorList>
    </citation>
    <scope>NUCLEOTIDE SEQUENCE [LARGE SCALE GENOMIC DNA]</scope>
    <source>
        <strain evidence="3">CGMCC 1.16306</strain>
    </source>
</reference>
<dbReference type="EMBL" id="JBHTBN010000004">
    <property type="protein sequence ID" value="MFC7357914.1"/>
    <property type="molecule type" value="Genomic_DNA"/>
</dbReference>
<proteinExistence type="predicted"/>
<feature type="transmembrane region" description="Helical" evidence="1">
    <location>
        <begin position="112"/>
        <end position="136"/>
    </location>
</feature>
<feature type="transmembrane region" description="Helical" evidence="1">
    <location>
        <begin position="42"/>
        <end position="63"/>
    </location>
</feature>
<comment type="caution">
    <text evidence="2">The sequence shown here is derived from an EMBL/GenBank/DDBJ whole genome shotgun (WGS) entry which is preliminary data.</text>
</comment>
<dbReference type="RefSeq" id="WP_380217784.1">
    <property type="nucleotide sequence ID" value="NZ_JBHTBN010000004.1"/>
</dbReference>
<keyword evidence="1" id="KW-0812">Transmembrane</keyword>
<protein>
    <submittedName>
        <fullName evidence="2">Uncharacterized protein</fullName>
    </submittedName>
</protein>
<evidence type="ECO:0000256" key="1">
    <source>
        <dbReference type="SAM" id="Phobius"/>
    </source>
</evidence>
<dbReference type="Proteomes" id="UP001596415">
    <property type="component" value="Unassembled WGS sequence"/>
</dbReference>
<keyword evidence="1" id="KW-1133">Transmembrane helix</keyword>
<feature type="transmembrane region" description="Helical" evidence="1">
    <location>
        <begin position="7"/>
        <end position="27"/>
    </location>
</feature>
<gene>
    <name evidence="2" type="ORF">ACFQO1_09465</name>
</gene>
<keyword evidence="3" id="KW-1185">Reference proteome</keyword>
<sequence>MALHKIFKIIALIFGIAGVAFFVNLLIKGNDTVVNTGAGVDGYIYVTYAILALITLIVIFYVLKGIFAGNIKKTLFTLAGFALIIIIAYVLADGVETPLKDGGTLSASGSKWVGTGLYTFYIMALLAIAAMVWTGVTKLINR</sequence>
<organism evidence="2 3">
    <name type="scientific">Jejudonia soesokkakensis</name>
    <dbReference type="NCBI Taxonomy" id="1323432"/>
    <lineage>
        <taxon>Bacteria</taxon>
        <taxon>Pseudomonadati</taxon>
        <taxon>Bacteroidota</taxon>
        <taxon>Flavobacteriia</taxon>
        <taxon>Flavobacteriales</taxon>
        <taxon>Flavobacteriaceae</taxon>
        <taxon>Jejudonia</taxon>
    </lineage>
</organism>
<feature type="transmembrane region" description="Helical" evidence="1">
    <location>
        <begin position="75"/>
        <end position="92"/>
    </location>
</feature>